<dbReference type="Gene3D" id="2.170.270.10">
    <property type="entry name" value="SET domain"/>
    <property type="match status" value="1"/>
</dbReference>
<keyword evidence="1" id="KW-0479">Metal-binding</keyword>
<comment type="caution">
    <text evidence="8">The sequence shown here is derived from an EMBL/GenBank/DDBJ whole genome shotgun (WGS) entry which is preliminary data.</text>
</comment>
<dbReference type="AlphaFoldDB" id="A0AAD4BMR8"/>
<dbReference type="InterPro" id="IPR001214">
    <property type="entry name" value="SET_dom"/>
</dbReference>
<proteinExistence type="predicted"/>
<evidence type="ECO:0000256" key="3">
    <source>
        <dbReference type="ARBA" id="ARBA00022833"/>
    </source>
</evidence>
<dbReference type="InterPro" id="IPR002893">
    <property type="entry name" value="Znf_MYND"/>
</dbReference>
<evidence type="ECO:0000259" key="6">
    <source>
        <dbReference type="PROSITE" id="PS50280"/>
    </source>
</evidence>
<dbReference type="SUPFAM" id="SSF82199">
    <property type="entry name" value="SET domain"/>
    <property type="match status" value="1"/>
</dbReference>
<dbReference type="SMART" id="SM00317">
    <property type="entry name" value="SET"/>
    <property type="match status" value="1"/>
</dbReference>
<dbReference type="PROSITE" id="PS50280">
    <property type="entry name" value="SET"/>
    <property type="match status" value="1"/>
</dbReference>
<sequence>MSFADFKSKRQSKSSKSYVSALSGPVASVPTQSSPQASTSAVRNDVVMDTDGLYPQLPSLLEIRKTDYSGRGLWTRQHVKYGSVILSIEAHVGVLSNQHLDSRCSSCTKATSTSPFMRCSGCGTLRYCNSGCQKADWSLHKHECKALKRWAEAAPSAALGVPNDAVRCLGRILWQMKSKGLNSGWSNEIQKMQYHKVSLQHSASVETHTHLAHSVVRYLGLTTPSDLEEYGILSTGDLVNMISRFITNTIALTSPSLTPIGAIVSPLAALANHSCLPNAIVVFPRGGKTSMKEPVMDVIALRDIAAGEEVLITYIDTTLPKAQRRQVLAETYNFTCQCPLCKQSATVVDPREAVLCPKSCGGICPLPTEENQVSRCSACKAAISDPDAVIDAARVGQEALDKATRLQSSDADNAKHLTTNIIPILVSAGLPPSSHPLLALLKLHQSLLLTSFSYQISQNLLDESIRAAAKHVAGLSAILDPGHPVRGVALAELGKLLAVDEPSPSPSSSSRQTASFPPSGPTRLKIAYETLLKAREELLIGFGRENEGGEVGREVRENIVALEKELGVWTTGIRNALEDGAVEDGAVRRSGKT</sequence>
<accession>A0AAD4BMR8</accession>
<dbReference type="PANTHER" id="PTHR12197:SF251">
    <property type="entry name" value="EG:BACR7C10.4 PROTEIN"/>
    <property type="match status" value="1"/>
</dbReference>
<evidence type="ECO:0000256" key="1">
    <source>
        <dbReference type="ARBA" id="ARBA00022723"/>
    </source>
</evidence>
<feature type="domain" description="SET" evidence="6">
    <location>
        <begin position="59"/>
        <end position="315"/>
    </location>
</feature>
<dbReference type="GO" id="GO:0008270">
    <property type="term" value="F:zinc ion binding"/>
    <property type="evidence" value="ECO:0007669"/>
    <property type="project" value="UniProtKB-KW"/>
</dbReference>
<dbReference type="InterPro" id="IPR050869">
    <property type="entry name" value="H3K4_H4K5_MeTrfase"/>
</dbReference>
<feature type="compositionally biased region" description="Low complexity" evidence="5">
    <location>
        <begin position="506"/>
        <end position="517"/>
    </location>
</feature>
<evidence type="ECO:0000256" key="2">
    <source>
        <dbReference type="ARBA" id="ARBA00022771"/>
    </source>
</evidence>
<feature type="domain" description="MYND-type" evidence="7">
    <location>
        <begin position="104"/>
        <end position="144"/>
    </location>
</feature>
<dbReference type="Proteomes" id="UP001194468">
    <property type="component" value="Unassembled WGS sequence"/>
</dbReference>
<dbReference type="EMBL" id="WHUW01000028">
    <property type="protein sequence ID" value="KAF8434579.1"/>
    <property type="molecule type" value="Genomic_DNA"/>
</dbReference>
<dbReference type="PANTHER" id="PTHR12197">
    <property type="entry name" value="HISTONE-LYSINE N-METHYLTRANSFERASE SMYD"/>
    <property type="match status" value="1"/>
</dbReference>
<protein>
    <recommendedName>
        <fullName evidence="10">SET domain-containing protein</fullName>
    </recommendedName>
</protein>
<organism evidence="8 9">
    <name type="scientific">Boletus edulis BED1</name>
    <dbReference type="NCBI Taxonomy" id="1328754"/>
    <lineage>
        <taxon>Eukaryota</taxon>
        <taxon>Fungi</taxon>
        <taxon>Dikarya</taxon>
        <taxon>Basidiomycota</taxon>
        <taxon>Agaricomycotina</taxon>
        <taxon>Agaricomycetes</taxon>
        <taxon>Agaricomycetidae</taxon>
        <taxon>Boletales</taxon>
        <taxon>Boletineae</taxon>
        <taxon>Boletaceae</taxon>
        <taxon>Boletoideae</taxon>
        <taxon>Boletus</taxon>
    </lineage>
</organism>
<dbReference type="Gene3D" id="1.10.220.160">
    <property type="match status" value="1"/>
</dbReference>
<reference evidence="8" key="2">
    <citation type="journal article" date="2020" name="Nat. Commun.">
        <title>Large-scale genome sequencing of mycorrhizal fungi provides insights into the early evolution of symbiotic traits.</title>
        <authorList>
            <person name="Miyauchi S."/>
            <person name="Kiss E."/>
            <person name="Kuo A."/>
            <person name="Drula E."/>
            <person name="Kohler A."/>
            <person name="Sanchez-Garcia M."/>
            <person name="Morin E."/>
            <person name="Andreopoulos B."/>
            <person name="Barry K.W."/>
            <person name="Bonito G."/>
            <person name="Buee M."/>
            <person name="Carver A."/>
            <person name="Chen C."/>
            <person name="Cichocki N."/>
            <person name="Clum A."/>
            <person name="Culley D."/>
            <person name="Crous P.W."/>
            <person name="Fauchery L."/>
            <person name="Girlanda M."/>
            <person name="Hayes R.D."/>
            <person name="Keri Z."/>
            <person name="LaButti K."/>
            <person name="Lipzen A."/>
            <person name="Lombard V."/>
            <person name="Magnuson J."/>
            <person name="Maillard F."/>
            <person name="Murat C."/>
            <person name="Nolan M."/>
            <person name="Ohm R.A."/>
            <person name="Pangilinan J."/>
            <person name="Pereira M.F."/>
            <person name="Perotto S."/>
            <person name="Peter M."/>
            <person name="Pfister S."/>
            <person name="Riley R."/>
            <person name="Sitrit Y."/>
            <person name="Stielow J.B."/>
            <person name="Szollosi G."/>
            <person name="Zifcakova L."/>
            <person name="Stursova M."/>
            <person name="Spatafora J.W."/>
            <person name="Tedersoo L."/>
            <person name="Vaario L.M."/>
            <person name="Yamada A."/>
            <person name="Yan M."/>
            <person name="Wang P."/>
            <person name="Xu J."/>
            <person name="Bruns T."/>
            <person name="Baldrian P."/>
            <person name="Vilgalys R."/>
            <person name="Dunand C."/>
            <person name="Henrissat B."/>
            <person name="Grigoriev I.V."/>
            <person name="Hibbett D."/>
            <person name="Nagy L.G."/>
            <person name="Martin F.M."/>
        </authorList>
    </citation>
    <scope>NUCLEOTIDE SEQUENCE</scope>
    <source>
        <strain evidence="8">BED1</strain>
    </source>
</reference>
<keyword evidence="3" id="KW-0862">Zinc</keyword>
<keyword evidence="9" id="KW-1185">Reference proteome</keyword>
<dbReference type="PROSITE" id="PS50865">
    <property type="entry name" value="ZF_MYND_2"/>
    <property type="match status" value="1"/>
</dbReference>
<evidence type="ECO:0000313" key="9">
    <source>
        <dbReference type="Proteomes" id="UP001194468"/>
    </source>
</evidence>
<gene>
    <name evidence="8" type="ORF">L210DRAFT_3485314</name>
</gene>
<evidence type="ECO:0008006" key="10">
    <source>
        <dbReference type="Google" id="ProtNLM"/>
    </source>
</evidence>
<evidence type="ECO:0000259" key="7">
    <source>
        <dbReference type="PROSITE" id="PS50865"/>
    </source>
</evidence>
<reference evidence="8" key="1">
    <citation type="submission" date="2019-10" db="EMBL/GenBank/DDBJ databases">
        <authorList>
            <consortium name="DOE Joint Genome Institute"/>
            <person name="Kuo A."/>
            <person name="Miyauchi S."/>
            <person name="Kiss E."/>
            <person name="Drula E."/>
            <person name="Kohler A."/>
            <person name="Sanchez-Garcia M."/>
            <person name="Andreopoulos B."/>
            <person name="Barry K.W."/>
            <person name="Bonito G."/>
            <person name="Buee M."/>
            <person name="Carver A."/>
            <person name="Chen C."/>
            <person name="Cichocki N."/>
            <person name="Clum A."/>
            <person name="Culley D."/>
            <person name="Crous P.W."/>
            <person name="Fauchery L."/>
            <person name="Girlanda M."/>
            <person name="Hayes R."/>
            <person name="Keri Z."/>
            <person name="LaButti K."/>
            <person name="Lipzen A."/>
            <person name="Lombard V."/>
            <person name="Magnuson J."/>
            <person name="Maillard F."/>
            <person name="Morin E."/>
            <person name="Murat C."/>
            <person name="Nolan M."/>
            <person name="Ohm R."/>
            <person name="Pangilinan J."/>
            <person name="Pereira M."/>
            <person name="Perotto S."/>
            <person name="Peter M."/>
            <person name="Riley R."/>
            <person name="Sitrit Y."/>
            <person name="Stielow B."/>
            <person name="Szollosi G."/>
            <person name="Zifcakova L."/>
            <person name="Stursova M."/>
            <person name="Spatafora J.W."/>
            <person name="Tedersoo L."/>
            <person name="Vaario L.-M."/>
            <person name="Yamada A."/>
            <person name="Yan M."/>
            <person name="Wang P."/>
            <person name="Xu J."/>
            <person name="Bruns T."/>
            <person name="Baldrian P."/>
            <person name="Vilgalys R."/>
            <person name="Henrissat B."/>
            <person name="Grigoriev I.V."/>
            <person name="Hibbett D."/>
            <person name="Nagy L.G."/>
            <person name="Martin F.M."/>
        </authorList>
    </citation>
    <scope>NUCLEOTIDE SEQUENCE</scope>
    <source>
        <strain evidence="8">BED1</strain>
    </source>
</reference>
<feature type="region of interest" description="Disordered" evidence="5">
    <location>
        <begin position="500"/>
        <end position="522"/>
    </location>
</feature>
<evidence type="ECO:0000313" key="8">
    <source>
        <dbReference type="EMBL" id="KAF8434579.1"/>
    </source>
</evidence>
<dbReference type="Pfam" id="PF00856">
    <property type="entry name" value="SET"/>
    <property type="match status" value="1"/>
</dbReference>
<name>A0AAD4BMR8_BOLED</name>
<evidence type="ECO:0000256" key="4">
    <source>
        <dbReference type="PROSITE-ProRule" id="PRU00134"/>
    </source>
</evidence>
<dbReference type="Pfam" id="PF01753">
    <property type="entry name" value="zf-MYND"/>
    <property type="match status" value="1"/>
</dbReference>
<dbReference type="CDD" id="cd20071">
    <property type="entry name" value="SET_SMYD"/>
    <property type="match status" value="1"/>
</dbReference>
<dbReference type="InterPro" id="IPR046341">
    <property type="entry name" value="SET_dom_sf"/>
</dbReference>
<dbReference type="GO" id="GO:0005634">
    <property type="term" value="C:nucleus"/>
    <property type="evidence" value="ECO:0007669"/>
    <property type="project" value="TreeGrafter"/>
</dbReference>
<keyword evidence="2 4" id="KW-0863">Zinc-finger</keyword>
<evidence type="ECO:0000256" key="5">
    <source>
        <dbReference type="SAM" id="MobiDB-lite"/>
    </source>
</evidence>
<dbReference type="Gene3D" id="6.10.140.2220">
    <property type="match status" value="1"/>
</dbReference>